<sequence length="1408" mass="159658">MSSSNEIDPRDFARSYQIDALEKAMKQNTIVYLETGSGKTLIAIMLIRSYAYQLRKPSSSSIAVFLVPTVHLVNQQAGVVKMHTDLEVGKYWGELGVDFWDADTWKKELAKYEVLVMTPQILLDALRHGFVKLDIIKLLIFDECHNARGNSAYACILKEFYHVQLKSSPMHLPRIFGMTACLVNSKGTISSDAYGKQILEFENLMNSKVFTVAEESVLTEFIPFSTPKVKLYNHVELPHVMSMRVENQLATLRMKFVESLKEQNLNDTSVDSTVKNVSRLSENFMFCVRDLGVWLAYQQAAKLLSCNETFIYFWENSAGGAGERIIKNFSRAAFDVFSLYIPSAPKWCIGDDLTANLYAGLLTARVNCLVQSLMEYREKKDLRCIVFVERVITAIALQSFLSEVLISFGWTVTYMAGSHSGLHSQRRNEQFNIIDSFRKGIVNIIVATQILEEGLDVQHCNLVIRFDPSKTVCSFIQSRGRARMEGSDYILIVRNGDASEFSRVENYLSSGNVMREESLRHSSLPCAPPKSSMYNEEFYRVETTRALVSLSSSVALIYRYCSQLPSDGYFKPTPRFIFYDDSMDSMVCTLHLPTSCPIQTVCLEGPNKYILKKLVCLEACRKLHEIGALTDYLLPESVKDEINEYHSGDICIDEKQVNYFPGELVFDSPPHLDELYRWHCYTIVMKQNFDYDVPFKNVILAVKCDLGNDFTHTDFELFVNRGSVIVNIVYAGIIHLNPEQVSMGTKFQAIVLRLLIDRNLNKLADSMDSLKQCEIFPRVKYLLLPSMDPDRKPPNIDWDCVNSLFFPTSSGYSTEAMQNCHRKYCPDNDHYVHTKDQVICRCMLMNSLVYTPHNGYMYCISGFLDDINGSSSMESERKGEVLTYKKYYRSKHGINLQFEEQSLLRGRHIFTVHNCLRKQQYKHEKESITRNVELPPELCIIIMSGISVGTLYSFSLVPSIMHRVESILLAMNFKKLKMDHSTSNVNIPTTKILEAITTKKCQEGFSLESLETLGDSFLKYAVSQHLFRRNKYHHEGLLSTQKERMVSNNFLYKLGCARKLQGFIRYKCFDPKDWVIPGDVSGFSGLEEVSLLTSGKIYAMGSRHMKSKVVADVVEGLLGAYLIAGGESAALAFMNWLGIEVDFVKEVPNDTQFILQPEKIVNVNLIESLLKYSFHDPSLLVEALSHGSYQLPDISRCYQRLEFLGDSVLDYLITVYMYAKYPGISPGQLTDLRSSAVNNDCYALAAVKAGLHKHILHASPLLHVQMKNFVESFEQLSFHSTSGWESETTVPKVLGDVIESLAGAVLVDSGYNKETVWNCIRPILEPLATLDTMKLHPVRELNELCRRESYEIEISVSYVDGKPSVTIEVKANGISYKDTRSGTNKKTATKLAAKTVLQNLKASIFKDG</sequence>
<dbReference type="PANTHER" id="PTHR14950">
    <property type="entry name" value="DICER-RELATED"/>
    <property type="match status" value="1"/>
</dbReference>
<evidence type="ECO:0000259" key="23">
    <source>
        <dbReference type="PROSITE" id="PS51194"/>
    </source>
</evidence>
<keyword evidence="15" id="KW-0464">Manganese</keyword>
<keyword evidence="13 18" id="KW-0694">RNA-binding</keyword>
<dbReference type="Pfam" id="PF00271">
    <property type="entry name" value="Helicase_C"/>
    <property type="match status" value="1"/>
</dbReference>
<evidence type="ECO:0000256" key="8">
    <source>
        <dbReference type="ARBA" id="ARBA00022759"/>
    </source>
</evidence>
<dbReference type="PROSITE" id="PS50821">
    <property type="entry name" value="PAZ"/>
    <property type="match status" value="1"/>
</dbReference>
<evidence type="ECO:0000256" key="10">
    <source>
        <dbReference type="ARBA" id="ARBA00022806"/>
    </source>
</evidence>
<keyword evidence="10" id="KW-0347">Helicase</keyword>
<evidence type="ECO:0000256" key="18">
    <source>
        <dbReference type="PROSITE-ProRule" id="PRU00657"/>
    </source>
</evidence>
<dbReference type="PANTHER" id="PTHR14950:SF70">
    <property type="entry name" value="ENDORIBONUCLEASE DICER HOMOLOG 2"/>
    <property type="match status" value="1"/>
</dbReference>
<evidence type="ECO:0000256" key="3">
    <source>
        <dbReference type="ARBA" id="ARBA00004123"/>
    </source>
</evidence>
<dbReference type="GO" id="GO:0046872">
    <property type="term" value="F:metal ion binding"/>
    <property type="evidence" value="ECO:0007669"/>
    <property type="project" value="UniProtKB-KW"/>
</dbReference>
<evidence type="ECO:0000256" key="11">
    <source>
        <dbReference type="ARBA" id="ARBA00022840"/>
    </source>
</evidence>
<name>A0A2G5F5L4_AQUCA</name>
<evidence type="ECO:0000256" key="4">
    <source>
        <dbReference type="ARBA" id="ARBA00022722"/>
    </source>
</evidence>
<feature type="domain" description="PAZ" evidence="21">
    <location>
        <begin position="827"/>
        <end position="943"/>
    </location>
</feature>
<dbReference type="EMBL" id="KZ305019">
    <property type="protein sequence ID" value="PIA63177.1"/>
    <property type="molecule type" value="Genomic_DNA"/>
</dbReference>
<keyword evidence="11" id="KW-0067">ATP-binding</keyword>
<feature type="domain" description="RNase III" evidence="20">
    <location>
        <begin position="969"/>
        <end position="1126"/>
    </location>
</feature>
<dbReference type="SUPFAM" id="SSF69065">
    <property type="entry name" value="RNase III domain-like"/>
    <property type="match status" value="2"/>
</dbReference>
<dbReference type="InterPro" id="IPR001650">
    <property type="entry name" value="Helicase_C-like"/>
</dbReference>
<dbReference type="FunFam" id="3.40.50.300:FF:000705">
    <property type="entry name" value="Endoribonuclease dicer-like protein"/>
    <property type="match status" value="1"/>
</dbReference>
<dbReference type="PROSITE" id="PS50137">
    <property type="entry name" value="DS_RBD"/>
    <property type="match status" value="1"/>
</dbReference>
<keyword evidence="14" id="KW-0943">RNA-mediated gene silencing</keyword>
<dbReference type="PROSITE" id="PS51194">
    <property type="entry name" value="HELICASE_CTER"/>
    <property type="match status" value="1"/>
</dbReference>
<dbReference type="SMART" id="SM00358">
    <property type="entry name" value="DSRM"/>
    <property type="match status" value="1"/>
</dbReference>
<comment type="similarity">
    <text evidence="17 18">Belongs to the helicase family. Dicer subfamily.</text>
</comment>
<gene>
    <name evidence="25" type="ORF">AQUCO_00200892v1</name>
</gene>
<dbReference type="CDD" id="cd18034">
    <property type="entry name" value="DEXHc_dicer"/>
    <property type="match status" value="1"/>
</dbReference>
<evidence type="ECO:0000259" key="22">
    <source>
        <dbReference type="PROSITE" id="PS51192"/>
    </source>
</evidence>
<evidence type="ECO:0000256" key="16">
    <source>
        <dbReference type="ARBA" id="ARBA00023242"/>
    </source>
</evidence>
<dbReference type="InterPro" id="IPR003100">
    <property type="entry name" value="PAZ_dom"/>
</dbReference>
<dbReference type="InterPro" id="IPR036085">
    <property type="entry name" value="PAZ_dom_sf"/>
</dbReference>
<evidence type="ECO:0000259" key="24">
    <source>
        <dbReference type="PROSITE" id="PS51327"/>
    </source>
</evidence>
<evidence type="ECO:0000259" key="19">
    <source>
        <dbReference type="PROSITE" id="PS50137"/>
    </source>
</evidence>
<dbReference type="Gene3D" id="3.30.160.380">
    <property type="entry name" value="Dicer dimerisation domain"/>
    <property type="match status" value="1"/>
</dbReference>
<evidence type="ECO:0000256" key="6">
    <source>
        <dbReference type="ARBA" id="ARBA00022737"/>
    </source>
</evidence>
<dbReference type="SMART" id="SM00487">
    <property type="entry name" value="DEXDc"/>
    <property type="match status" value="1"/>
</dbReference>
<dbReference type="SUPFAM" id="SSF101690">
    <property type="entry name" value="PAZ domain"/>
    <property type="match status" value="1"/>
</dbReference>
<evidence type="ECO:0000259" key="20">
    <source>
        <dbReference type="PROSITE" id="PS50142"/>
    </source>
</evidence>
<dbReference type="PROSITE" id="PS00517">
    <property type="entry name" value="RNASE_3_1"/>
    <property type="match status" value="1"/>
</dbReference>
<dbReference type="GO" id="GO:0005737">
    <property type="term" value="C:cytoplasm"/>
    <property type="evidence" value="ECO:0007669"/>
    <property type="project" value="TreeGrafter"/>
</dbReference>
<evidence type="ECO:0000256" key="15">
    <source>
        <dbReference type="ARBA" id="ARBA00023211"/>
    </source>
</evidence>
<comment type="subcellular location">
    <subcellularLocation>
        <location evidence="3">Nucleus</location>
    </subcellularLocation>
</comment>
<dbReference type="SMART" id="SM00490">
    <property type="entry name" value="HELICc"/>
    <property type="match status" value="1"/>
</dbReference>
<evidence type="ECO:0000313" key="26">
    <source>
        <dbReference type="Proteomes" id="UP000230069"/>
    </source>
</evidence>
<dbReference type="InParanoid" id="A0A2G5F5L4"/>
<dbReference type="GO" id="GO:0004386">
    <property type="term" value="F:helicase activity"/>
    <property type="evidence" value="ECO:0007669"/>
    <property type="project" value="UniProtKB-KW"/>
</dbReference>
<evidence type="ECO:0000256" key="12">
    <source>
        <dbReference type="ARBA" id="ARBA00022842"/>
    </source>
</evidence>
<dbReference type="Proteomes" id="UP000230069">
    <property type="component" value="Unassembled WGS sequence"/>
</dbReference>
<dbReference type="GO" id="GO:0005634">
    <property type="term" value="C:nucleus"/>
    <property type="evidence" value="ECO:0007669"/>
    <property type="project" value="UniProtKB-SubCell"/>
</dbReference>
<proteinExistence type="inferred from homology"/>
<dbReference type="OrthoDB" id="6513042at2759"/>
<keyword evidence="6" id="KW-0677">Repeat</keyword>
<dbReference type="Pfam" id="PF03368">
    <property type="entry name" value="Dicer_dimer"/>
    <property type="match status" value="1"/>
</dbReference>
<dbReference type="InterPro" id="IPR005034">
    <property type="entry name" value="Dicer_dimerisation"/>
</dbReference>
<keyword evidence="16" id="KW-0539">Nucleus</keyword>
<dbReference type="Pfam" id="PF00270">
    <property type="entry name" value="DEAD"/>
    <property type="match status" value="1"/>
</dbReference>
<keyword evidence="12" id="KW-0460">Magnesium</keyword>
<protein>
    <submittedName>
        <fullName evidence="25">Uncharacterized protein</fullName>
    </submittedName>
</protein>
<dbReference type="Gene3D" id="2.170.260.10">
    <property type="entry name" value="paz domain"/>
    <property type="match status" value="1"/>
</dbReference>
<dbReference type="FunFam" id="3.30.160.380:FF:000001">
    <property type="entry name" value="Endoribonuclease dicer-like 1"/>
    <property type="match status" value="1"/>
</dbReference>
<evidence type="ECO:0000256" key="13">
    <source>
        <dbReference type="ARBA" id="ARBA00022884"/>
    </source>
</evidence>
<dbReference type="SMART" id="SM00949">
    <property type="entry name" value="PAZ"/>
    <property type="match status" value="1"/>
</dbReference>
<evidence type="ECO:0000259" key="21">
    <source>
        <dbReference type="PROSITE" id="PS50821"/>
    </source>
</evidence>
<dbReference type="InterPro" id="IPR000999">
    <property type="entry name" value="RNase_III_dom"/>
</dbReference>
<keyword evidence="26" id="KW-1185">Reference proteome</keyword>
<dbReference type="InterPro" id="IPR027417">
    <property type="entry name" value="P-loop_NTPase"/>
</dbReference>
<dbReference type="Gene3D" id="1.10.1520.10">
    <property type="entry name" value="Ribonuclease III domain"/>
    <property type="match status" value="2"/>
</dbReference>
<dbReference type="InterPro" id="IPR038248">
    <property type="entry name" value="Dicer_dimer_sf"/>
</dbReference>
<dbReference type="GO" id="GO:0004525">
    <property type="term" value="F:ribonuclease III activity"/>
    <property type="evidence" value="ECO:0007669"/>
    <property type="project" value="InterPro"/>
</dbReference>
<evidence type="ECO:0000256" key="9">
    <source>
        <dbReference type="ARBA" id="ARBA00022801"/>
    </source>
</evidence>
<dbReference type="SUPFAM" id="SSF52540">
    <property type="entry name" value="P-loop containing nucleoside triphosphate hydrolases"/>
    <property type="match status" value="1"/>
</dbReference>
<dbReference type="STRING" id="218851.A0A2G5F5L4"/>
<dbReference type="FunFam" id="3.40.50.300:FF:000420">
    <property type="entry name" value="Endoribonuclease dicer-like 1"/>
    <property type="match status" value="1"/>
</dbReference>
<dbReference type="PROSITE" id="PS50142">
    <property type="entry name" value="RNASE_3_2"/>
    <property type="match status" value="2"/>
</dbReference>
<dbReference type="GO" id="GO:0010267">
    <property type="term" value="P:ta-siRNA processing"/>
    <property type="evidence" value="ECO:0007669"/>
    <property type="project" value="UniProtKB-ARBA"/>
</dbReference>
<dbReference type="InterPro" id="IPR011545">
    <property type="entry name" value="DEAD/DEAH_box_helicase_dom"/>
</dbReference>
<keyword evidence="4" id="KW-0540">Nuclease</keyword>
<organism evidence="25 26">
    <name type="scientific">Aquilegia coerulea</name>
    <name type="common">Rocky mountain columbine</name>
    <dbReference type="NCBI Taxonomy" id="218851"/>
    <lineage>
        <taxon>Eukaryota</taxon>
        <taxon>Viridiplantae</taxon>
        <taxon>Streptophyta</taxon>
        <taxon>Embryophyta</taxon>
        <taxon>Tracheophyta</taxon>
        <taxon>Spermatophyta</taxon>
        <taxon>Magnoliopsida</taxon>
        <taxon>Ranunculales</taxon>
        <taxon>Ranunculaceae</taxon>
        <taxon>Thalictroideae</taxon>
        <taxon>Aquilegia</taxon>
    </lineage>
</organism>
<dbReference type="FunFam" id="1.10.1520.10:FF:000004">
    <property type="entry name" value="Endoribonuclease dicer-like 1"/>
    <property type="match status" value="1"/>
</dbReference>
<dbReference type="GO" id="GO:0005524">
    <property type="term" value="F:ATP binding"/>
    <property type="evidence" value="ECO:0007669"/>
    <property type="project" value="UniProtKB-KW"/>
</dbReference>
<feature type="domain" description="Helicase C-terminal" evidence="23">
    <location>
        <begin position="368"/>
        <end position="532"/>
    </location>
</feature>
<evidence type="ECO:0000256" key="2">
    <source>
        <dbReference type="ARBA" id="ARBA00001946"/>
    </source>
</evidence>
<reference evidence="25 26" key="1">
    <citation type="submission" date="2017-09" db="EMBL/GenBank/DDBJ databases">
        <title>WGS assembly of Aquilegia coerulea Goldsmith.</title>
        <authorList>
            <person name="Hodges S."/>
            <person name="Kramer E."/>
            <person name="Nordborg M."/>
            <person name="Tomkins J."/>
            <person name="Borevitz J."/>
            <person name="Derieg N."/>
            <person name="Yan J."/>
            <person name="Mihaltcheva S."/>
            <person name="Hayes R.D."/>
            <person name="Rokhsar D."/>
        </authorList>
    </citation>
    <scope>NUCLEOTIDE SEQUENCE [LARGE SCALE GENOMIC DNA]</scope>
    <source>
        <strain evidence="26">cv. Goldsmith</strain>
    </source>
</reference>
<dbReference type="InterPro" id="IPR014720">
    <property type="entry name" value="dsRBD_dom"/>
</dbReference>
<dbReference type="InterPro" id="IPR036389">
    <property type="entry name" value="RNase_III_sf"/>
</dbReference>
<dbReference type="GO" id="GO:0003723">
    <property type="term" value="F:RNA binding"/>
    <property type="evidence" value="ECO:0007669"/>
    <property type="project" value="UniProtKB-UniRule"/>
</dbReference>
<dbReference type="InterPro" id="IPR014001">
    <property type="entry name" value="Helicase_ATP-bd"/>
</dbReference>
<keyword evidence="7" id="KW-0547">Nucleotide-binding</keyword>
<dbReference type="Gene3D" id="3.40.50.300">
    <property type="entry name" value="P-loop containing nucleotide triphosphate hydrolases"/>
    <property type="match status" value="2"/>
</dbReference>
<keyword evidence="9" id="KW-0378">Hydrolase</keyword>
<feature type="domain" description="RNase III" evidence="20">
    <location>
        <begin position="1163"/>
        <end position="1310"/>
    </location>
</feature>
<dbReference type="Pfam" id="PF00636">
    <property type="entry name" value="Ribonuclease_3"/>
    <property type="match status" value="2"/>
</dbReference>
<dbReference type="PROSITE" id="PS51192">
    <property type="entry name" value="HELICASE_ATP_BIND_1"/>
    <property type="match status" value="1"/>
</dbReference>
<dbReference type="Pfam" id="PF00035">
    <property type="entry name" value="dsrm"/>
    <property type="match status" value="1"/>
</dbReference>
<evidence type="ECO:0000256" key="5">
    <source>
        <dbReference type="ARBA" id="ARBA00022723"/>
    </source>
</evidence>
<feature type="domain" description="DRBM" evidence="19">
    <location>
        <begin position="1336"/>
        <end position="1402"/>
    </location>
</feature>
<dbReference type="FunCoup" id="A0A2G5F5L4">
    <property type="interactions" value="2577"/>
</dbReference>
<accession>A0A2G5F5L4</accession>
<feature type="domain" description="Helicase ATP-binding" evidence="22">
    <location>
        <begin position="20"/>
        <end position="200"/>
    </location>
</feature>
<evidence type="ECO:0000256" key="14">
    <source>
        <dbReference type="ARBA" id="ARBA00023158"/>
    </source>
</evidence>
<evidence type="ECO:0000313" key="25">
    <source>
        <dbReference type="EMBL" id="PIA63177.1"/>
    </source>
</evidence>
<dbReference type="CDD" id="cd00593">
    <property type="entry name" value="RIBOc"/>
    <property type="match status" value="2"/>
</dbReference>
<comment type="cofactor">
    <cofactor evidence="1">
        <name>Mn(2+)</name>
        <dbReference type="ChEBI" id="CHEBI:29035"/>
    </cofactor>
</comment>
<keyword evidence="8" id="KW-0255">Endonuclease</keyword>
<dbReference type="SMART" id="SM00535">
    <property type="entry name" value="RIBOc"/>
    <property type="match status" value="2"/>
</dbReference>
<dbReference type="Pfam" id="PF02170">
    <property type="entry name" value="PAZ"/>
    <property type="match status" value="1"/>
</dbReference>
<dbReference type="Gene3D" id="3.30.160.20">
    <property type="match status" value="1"/>
</dbReference>
<evidence type="ECO:0000256" key="7">
    <source>
        <dbReference type="ARBA" id="ARBA00022741"/>
    </source>
</evidence>
<evidence type="ECO:0000256" key="1">
    <source>
        <dbReference type="ARBA" id="ARBA00001936"/>
    </source>
</evidence>
<keyword evidence="5" id="KW-0479">Metal-binding</keyword>
<evidence type="ECO:0000256" key="17">
    <source>
        <dbReference type="ARBA" id="ARBA00035116"/>
    </source>
</evidence>
<dbReference type="PROSITE" id="PS51327">
    <property type="entry name" value="DICER_DSRBF"/>
    <property type="match status" value="1"/>
</dbReference>
<dbReference type="SUPFAM" id="SSF54768">
    <property type="entry name" value="dsRNA-binding domain-like"/>
    <property type="match status" value="1"/>
</dbReference>
<comment type="cofactor">
    <cofactor evidence="2">
        <name>Mg(2+)</name>
        <dbReference type="ChEBI" id="CHEBI:18420"/>
    </cofactor>
</comment>
<feature type="domain" description="Dicer dsRNA-binding fold" evidence="24">
    <location>
        <begin position="553"/>
        <end position="643"/>
    </location>
</feature>